<evidence type="ECO:0000313" key="19">
    <source>
        <dbReference type="Proteomes" id="UP000293137"/>
    </source>
</evidence>
<keyword evidence="1" id="KW-0472">Membrane</keyword>
<dbReference type="EMBL" id="SHTH01000023">
    <property type="protein sequence ID" value="TCF67502.1"/>
    <property type="molecule type" value="Genomic_DNA"/>
</dbReference>
<dbReference type="RefSeq" id="WP_007051792.1">
    <property type="nucleotide sequence ID" value="NZ_BCYH01000062.1"/>
</dbReference>
<accession>A0A087AVS1</accession>
<organism evidence="4 20">
    <name type="scientific">Bifidobacterium longum subsp. longum</name>
    <dbReference type="NCBI Taxonomy" id="1679"/>
    <lineage>
        <taxon>Bacteria</taxon>
        <taxon>Bacillati</taxon>
        <taxon>Actinomycetota</taxon>
        <taxon>Actinomycetes</taxon>
        <taxon>Bifidobacteriales</taxon>
        <taxon>Bifidobacteriaceae</taxon>
        <taxon>Bifidobacterium</taxon>
    </lineage>
</organism>
<evidence type="ECO:0000313" key="12">
    <source>
        <dbReference type="EMBL" id="WDY40275.1"/>
    </source>
</evidence>
<reference evidence="14 15" key="1">
    <citation type="journal article" date="2018" name="Sci. Rep.">
        <title>Genomic diversity and distribution of Bifidobacterium longum subsp. longum across the human lifespan.</title>
        <authorList>
            <person name="Odamaki T."/>
            <person name="Bottacini F."/>
            <person name="Kato K."/>
            <person name="Mitsuyama E."/>
            <person name="Yoshida K."/>
            <person name="Horigome A."/>
            <person name="Xiao J.Z."/>
            <person name="van Sinderen D."/>
        </authorList>
    </citation>
    <scope>NUCLEOTIDE SEQUENCE [LARGE SCALE GENOMIC DNA]</scope>
    <source>
        <strain evidence="4 20">MCC10002</strain>
        <strain evidence="5 16">MCC10008</strain>
        <strain evidence="6 15">MCC10070</strain>
        <strain evidence="7 18">MCC10076</strain>
        <strain evidence="8 21">MCC10100</strain>
        <strain evidence="9 17">MCC10113</strain>
        <strain evidence="10 19">MCC10118</strain>
        <strain evidence="11 14">MCC10120</strain>
    </source>
</reference>
<dbReference type="Proteomes" id="UP000294241">
    <property type="component" value="Unassembled WGS sequence"/>
</dbReference>
<reference evidence="3" key="3">
    <citation type="journal article" date="2021" name="Appl. Environ. Microbiol.">
        <title>Novel 3-O-alpha-d-Galactosyl-alpha-l-Arabinofuranosidase for the Assimilation of Gum Arabic Arabinogalactan Protein in Bifidobacterium longum subsp. longum.</title>
        <authorList>
            <person name="Sasaki Y."/>
            <person name="Horigome A."/>
            <person name="Odamaki T."/>
            <person name="Xiao J.Z."/>
            <person name="Ishiwata A."/>
            <person name="Ito Y."/>
            <person name="Kitahara K."/>
            <person name="Fujita K."/>
        </authorList>
    </citation>
    <scope>NUCLEOTIDE SEQUENCE</scope>
    <source>
        <strain evidence="3">MCC00316</strain>
    </source>
</reference>
<sequence length="209" mass="22547">MTYQVDEREARKAYVRRRQTIVFSISGAVLAVVLVIALLFNFHVFGLGEVETPASQPNYGNAAPCAVKDSSGKAQYVSNASVGIRVMNGTSHGQFAKAVGEALANRGFSVQKIDNYSSTDVERTTIYFGKNAINQAYTLIGNFTDATMIMTAREDQLIDVVIGATFNDLQDTNSSPQSGKTITNIEGCKAADSMTKLPADTKHDAYTAQ</sequence>
<evidence type="ECO:0000256" key="1">
    <source>
        <dbReference type="SAM" id="Phobius"/>
    </source>
</evidence>
<evidence type="ECO:0000313" key="11">
    <source>
        <dbReference type="EMBL" id="TCF96189.1"/>
    </source>
</evidence>
<reference evidence="12 22" key="4">
    <citation type="submission" date="2023-02" db="EMBL/GenBank/DDBJ databases">
        <authorList>
            <person name="Pan L."/>
        </authorList>
    </citation>
    <scope>NUCLEOTIDE SEQUENCE [LARGE SCALE GENOMIC DNA]</scope>
    <source>
        <strain evidence="12 22">F2</strain>
    </source>
</reference>
<dbReference type="Proteomes" id="UP000293701">
    <property type="component" value="Unassembled WGS sequence"/>
</dbReference>
<dbReference type="Proteomes" id="UP000663812">
    <property type="component" value="Unassembled WGS sequence"/>
</dbReference>
<dbReference type="GeneID" id="69579136"/>
<dbReference type="EMBL" id="CP118598">
    <property type="protein sequence ID" value="WDY40275.1"/>
    <property type="molecule type" value="Genomic_DNA"/>
</dbReference>
<dbReference type="EMBL" id="CP118598">
    <property type="protein sequence ID" value="WDY40314.1"/>
    <property type="molecule type" value="Genomic_DNA"/>
</dbReference>
<dbReference type="Proteomes" id="UP000291814">
    <property type="component" value="Unassembled WGS sequence"/>
</dbReference>
<dbReference type="Proteomes" id="UP000292478">
    <property type="component" value="Unassembled WGS sequence"/>
</dbReference>
<dbReference type="Proteomes" id="UP000292241">
    <property type="component" value="Unassembled WGS sequence"/>
</dbReference>
<evidence type="ECO:0000313" key="15">
    <source>
        <dbReference type="Proteomes" id="UP000291814"/>
    </source>
</evidence>
<keyword evidence="1" id="KW-1133">Transmembrane helix</keyword>
<evidence type="ECO:0000313" key="17">
    <source>
        <dbReference type="Proteomes" id="UP000292478"/>
    </source>
</evidence>
<dbReference type="EMBL" id="SHRR01000036">
    <property type="protein sequence ID" value="TCE83161.1"/>
    <property type="molecule type" value="Genomic_DNA"/>
</dbReference>
<dbReference type="InterPro" id="IPR027381">
    <property type="entry name" value="LytR/CpsA/Psr_C"/>
</dbReference>
<evidence type="ECO:0000313" key="14">
    <source>
        <dbReference type="Proteomes" id="UP000291713"/>
    </source>
</evidence>
<dbReference type="Proteomes" id="UP001221506">
    <property type="component" value="Chromosome"/>
</dbReference>
<dbReference type="EMBL" id="SHPR01000053">
    <property type="protein sequence ID" value="TCD81901.1"/>
    <property type="molecule type" value="Genomic_DNA"/>
</dbReference>
<evidence type="ECO:0000313" key="13">
    <source>
        <dbReference type="EMBL" id="WDY40314.1"/>
    </source>
</evidence>
<protein>
    <submittedName>
        <fullName evidence="12">LytR C-terminal domain-containing protein</fullName>
    </submittedName>
</protein>
<evidence type="ECO:0000313" key="3">
    <source>
        <dbReference type="EMBL" id="GHM73495.1"/>
    </source>
</evidence>
<evidence type="ECO:0000313" key="18">
    <source>
        <dbReference type="Proteomes" id="UP000292751"/>
    </source>
</evidence>
<evidence type="ECO:0000313" key="22">
    <source>
        <dbReference type="Proteomes" id="UP001221506"/>
    </source>
</evidence>
<dbReference type="Proteomes" id="UP000292751">
    <property type="component" value="Unassembled WGS sequence"/>
</dbReference>
<evidence type="ECO:0000313" key="4">
    <source>
        <dbReference type="EMBL" id="TCD72142.1"/>
    </source>
</evidence>
<evidence type="ECO:0000313" key="10">
    <source>
        <dbReference type="EMBL" id="TCF67502.1"/>
    </source>
</evidence>
<name>A0A087AVS1_BIFLL</name>
<dbReference type="EMBL" id="SHRX01000037">
    <property type="protein sequence ID" value="TCE95379.1"/>
    <property type="molecule type" value="Genomic_DNA"/>
</dbReference>
<evidence type="ECO:0000313" key="5">
    <source>
        <dbReference type="EMBL" id="TCD81901.1"/>
    </source>
</evidence>
<feature type="domain" description="LytR/CpsA/Psr regulator C-terminal" evidence="2">
    <location>
        <begin position="82"/>
        <end position="166"/>
    </location>
</feature>
<dbReference type="Pfam" id="PF13399">
    <property type="entry name" value="LytR_C"/>
    <property type="match status" value="1"/>
</dbReference>
<gene>
    <name evidence="3" type="ORF">MCC00316_17850</name>
    <name evidence="4" type="ORF">MCC10002_2259</name>
    <name evidence="5" type="ORF">MCC10008_2053</name>
    <name evidence="6" type="ORF">MCC10070_2074</name>
    <name evidence="7" type="ORF">MCC10076_2139</name>
    <name evidence="8" type="ORF">MCC10100_1982</name>
    <name evidence="9" type="ORF">MCC10113_2024</name>
    <name evidence="10" type="ORF">MCC10118_1860</name>
    <name evidence="11" type="ORF">MCC10120_0093</name>
    <name evidence="13" type="ORF">PWA56_00105</name>
    <name evidence="12" type="ORF">PWA56_10500</name>
</gene>
<dbReference type="EMBL" id="SHTC01000034">
    <property type="protein sequence ID" value="TCF55590.1"/>
    <property type="molecule type" value="Genomic_DNA"/>
</dbReference>
<evidence type="ECO:0000313" key="9">
    <source>
        <dbReference type="EMBL" id="TCF55590.1"/>
    </source>
</evidence>
<keyword evidence="1" id="KW-0812">Transmembrane</keyword>
<evidence type="ECO:0000313" key="21">
    <source>
        <dbReference type="Proteomes" id="UP000294241"/>
    </source>
</evidence>
<feature type="transmembrane region" description="Helical" evidence="1">
    <location>
        <begin position="21"/>
        <end position="45"/>
    </location>
</feature>
<reference evidence="4" key="2">
    <citation type="submission" date="2019-02" db="EMBL/GenBank/DDBJ databases">
        <authorList>
            <person name="Odamaki T."/>
        </authorList>
    </citation>
    <scope>NUCLEOTIDE SEQUENCE</scope>
    <source>
        <strain evidence="4">MCC10002</strain>
        <strain evidence="5">MCC10008</strain>
        <strain evidence="6">MCC10070</strain>
        <strain evidence="7">MCC10076</strain>
        <strain evidence="8">MCC10100</strain>
        <strain evidence="9">MCC10113</strain>
        <strain evidence="10">MCC10118</strain>
        <strain evidence="11">MCC10120</strain>
    </source>
</reference>
<dbReference type="Proteomes" id="UP000293137">
    <property type="component" value="Unassembled WGS sequence"/>
</dbReference>
<evidence type="ECO:0000259" key="2">
    <source>
        <dbReference type="Pfam" id="PF13399"/>
    </source>
</evidence>
<dbReference type="EMBL" id="SHST01000036">
    <property type="protein sequence ID" value="TCF37311.1"/>
    <property type="molecule type" value="Genomic_DNA"/>
</dbReference>
<evidence type="ECO:0000313" key="7">
    <source>
        <dbReference type="EMBL" id="TCE95379.1"/>
    </source>
</evidence>
<dbReference type="Gene3D" id="3.30.70.2390">
    <property type="match status" value="1"/>
</dbReference>
<dbReference type="EMBL" id="SHTU01000001">
    <property type="protein sequence ID" value="TCF96189.1"/>
    <property type="molecule type" value="Genomic_DNA"/>
</dbReference>
<dbReference type="EMBL" id="BNHC01000015">
    <property type="protein sequence ID" value="GHM73495.1"/>
    <property type="molecule type" value="Genomic_DNA"/>
</dbReference>
<proteinExistence type="predicted"/>
<dbReference type="OMA" id="HMHERQA"/>
<dbReference type="EMBL" id="SHPM01000042">
    <property type="protein sequence ID" value="TCD72142.1"/>
    <property type="molecule type" value="Genomic_DNA"/>
</dbReference>
<evidence type="ECO:0000313" key="16">
    <source>
        <dbReference type="Proteomes" id="UP000292241"/>
    </source>
</evidence>
<dbReference type="AlphaFoldDB" id="A0A087AVS1"/>
<evidence type="ECO:0000313" key="6">
    <source>
        <dbReference type="EMBL" id="TCE83161.1"/>
    </source>
</evidence>
<dbReference type="Proteomes" id="UP000291713">
    <property type="component" value="Unassembled WGS sequence"/>
</dbReference>
<evidence type="ECO:0000313" key="8">
    <source>
        <dbReference type="EMBL" id="TCF37311.1"/>
    </source>
</evidence>
<evidence type="ECO:0000313" key="20">
    <source>
        <dbReference type="Proteomes" id="UP000293701"/>
    </source>
</evidence>